<feature type="region of interest" description="Disordered" evidence="1">
    <location>
        <begin position="94"/>
        <end position="114"/>
    </location>
</feature>
<dbReference type="Proteomes" id="UP001054252">
    <property type="component" value="Unassembled WGS sequence"/>
</dbReference>
<name>A0AAV5LD92_9ROSI</name>
<gene>
    <name evidence="2" type="ORF">SLEP1_g43530</name>
</gene>
<evidence type="ECO:0000313" key="2">
    <source>
        <dbReference type="EMBL" id="GKV35228.1"/>
    </source>
</evidence>
<evidence type="ECO:0000256" key="1">
    <source>
        <dbReference type="SAM" id="MobiDB-lite"/>
    </source>
</evidence>
<sequence length="114" mass="13301">MKDIEDLLVGGGGGGGGAPPRFREMRGRERERALGRRSQGKRTAQPYERFRFQNRRRFQQEVRGYDKRIYNQAIPFFFTNFPEEWSFEQVAHFQQNRSRKGAGDRLSGEEGQDG</sequence>
<proteinExistence type="predicted"/>
<reference evidence="2 3" key="1">
    <citation type="journal article" date="2021" name="Commun. Biol.">
        <title>The genome of Shorea leprosula (Dipterocarpaceae) highlights the ecological relevance of drought in aseasonal tropical rainforests.</title>
        <authorList>
            <person name="Ng K.K.S."/>
            <person name="Kobayashi M.J."/>
            <person name="Fawcett J.A."/>
            <person name="Hatakeyama M."/>
            <person name="Paape T."/>
            <person name="Ng C.H."/>
            <person name="Ang C.C."/>
            <person name="Tnah L.H."/>
            <person name="Lee C.T."/>
            <person name="Nishiyama T."/>
            <person name="Sese J."/>
            <person name="O'Brien M.J."/>
            <person name="Copetti D."/>
            <person name="Mohd Noor M.I."/>
            <person name="Ong R.C."/>
            <person name="Putra M."/>
            <person name="Sireger I.Z."/>
            <person name="Indrioko S."/>
            <person name="Kosugi Y."/>
            <person name="Izuno A."/>
            <person name="Isagi Y."/>
            <person name="Lee S.L."/>
            <person name="Shimizu K.K."/>
        </authorList>
    </citation>
    <scope>NUCLEOTIDE SEQUENCE [LARGE SCALE GENOMIC DNA]</scope>
    <source>
        <strain evidence="2">214</strain>
    </source>
</reference>
<feature type="region of interest" description="Disordered" evidence="1">
    <location>
        <begin position="1"/>
        <end position="47"/>
    </location>
</feature>
<evidence type="ECO:0000313" key="3">
    <source>
        <dbReference type="Proteomes" id="UP001054252"/>
    </source>
</evidence>
<keyword evidence="3" id="KW-1185">Reference proteome</keyword>
<feature type="compositionally biased region" description="Basic and acidic residues" evidence="1">
    <location>
        <begin position="21"/>
        <end position="34"/>
    </location>
</feature>
<feature type="compositionally biased region" description="Gly residues" evidence="1">
    <location>
        <begin position="9"/>
        <end position="18"/>
    </location>
</feature>
<dbReference type="AlphaFoldDB" id="A0AAV5LD92"/>
<protein>
    <submittedName>
        <fullName evidence="2">Uncharacterized protein</fullName>
    </submittedName>
</protein>
<comment type="caution">
    <text evidence="2">The sequence shown here is derived from an EMBL/GenBank/DDBJ whole genome shotgun (WGS) entry which is preliminary data.</text>
</comment>
<organism evidence="2 3">
    <name type="scientific">Rubroshorea leprosula</name>
    <dbReference type="NCBI Taxonomy" id="152421"/>
    <lineage>
        <taxon>Eukaryota</taxon>
        <taxon>Viridiplantae</taxon>
        <taxon>Streptophyta</taxon>
        <taxon>Embryophyta</taxon>
        <taxon>Tracheophyta</taxon>
        <taxon>Spermatophyta</taxon>
        <taxon>Magnoliopsida</taxon>
        <taxon>eudicotyledons</taxon>
        <taxon>Gunneridae</taxon>
        <taxon>Pentapetalae</taxon>
        <taxon>rosids</taxon>
        <taxon>malvids</taxon>
        <taxon>Malvales</taxon>
        <taxon>Dipterocarpaceae</taxon>
        <taxon>Rubroshorea</taxon>
    </lineage>
</organism>
<dbReference type="EMBL" id="BPVZ01000109">
    <property type="protein sequence ID" value="GKV35228.1"/>
    <property type="molecule type" value="Genomic_DNA"/>
</dbReference>
<accession>A0AAV5LD92</accession>